<dbReference type="GO" id="GO:0006310">
    <property type="term" value="P:DNA recombination"/>
    <property type="evidence" value="ECO:0007669"/>
    <property type="project" value="UniProtKB-KW"/>
</dbReference>
<reference evidence="3" key="2">
    <citation type="submission" date="2018-10" db="EMBL/GenBank/DDBJ databases">
        <title>Effector identification in a new, highly contiguous assembly of the strawberry crown rot pathogen Phytophthora cactorum.</title>
        <authorList>
            <person name="Armitage A.D."/>
            <person name="Nellist C.F."/>
            <person name="Bates H."/>
            <person name="Vickerstaff R.J."/>
            <person name="Harrison R.J."/>
        </authorList>
    </citation>
    <scope>NUCLEOTIDE SEQUENCE</scope>
    <source>
        <strain evidence="3">15-7</strain>
        <strain evidence="4">4032</strain>
        <strain evidence="5">4040</strain>
        <strain evidence="6">P421</strain>
    </source>
</reference>
<dbReference type="VEuPathDB" id="FungiDB:PC110_g3023"/>
<evidence type="ECO:0000313" key="8">
    <source>
        <dbReference type="Proteomes" id="UP000251314"/>
    </source>
</evidence>
<dbReference type="OrthoDB" id="167512at2759"/>
<reference evidence="7 8" key="1">
    <citation type="submission" date="2018-01" db="EMBL/GenBank/DDBJ databases">
        <title>Draft genome of the strawberry crown rot pathogen Phytophthora cactorum.</title>
        <authorList>
            <person name="Armitage A.D."/>
            <person name="Lysoe E."/>
            <person name="Nellist C.F."/>
            <person name="Harrison R.J."/>
            <person name="Brurberg M.B."/>
        </authorList>
    </citation>
    <scope>NUCLEOTIDE SEQUENCE [LARGE SCALE GENOMIC DNA]</scope>
    <source>
        <strain evidence="7 8">10300</strain>
    </source>
</reference>
<dbReference type="EMBL" id="RCMK01000273">
    <property type="protein sequence ID" value="KAG2939521.1"/>
    <property type="molecule type" value="Genomic_DNA"/>
</dbReference>
<feature type="chain" id="PRO_5036061769" description="Integrase-like, catalytic domain" evidence="2">
    <location>
        <begin position="25"/>
        <end position="132"/>
    </location>
</feature>
<feature type="signal peptide" evidence="2">
    <location>
        <begin position="1"/>
        <end position="24"/>
    </location>
</feature>
<sequence>MLSRSGHPFLCPVFGALILLQARGSLPVDIPAAVYVDRHGTPACISTANVSEIIKRAATTSTGQDPRHFSSHLLRAGGATHMYRFGTDALTIQFHGRWVSDAFKICTRLCKESVSTLFASMVTGSQGDSTLH</sequence>
<evidence type="ECO:0000256" key="2">
    <source>
        <dbReference type="SAM" id="SignalP"/>
    </source>
</evidence>
<evidence type="ECO:0000313" key="3">
    <source>
        <dbReference type="EMBL" id="KAG2857711.1"/>
    </source>
</evidence>
<dbReference type="AlphaFoldDB" id="A0A329SVT1"/>
<accession>A0A329SVT1</accession>
<dbReference type="InterPro" id="IPR013762">
    <property type="entry name" value="Integrase-like_cat_sf"/>
</dbReference>
<dbReference type="Proteomes" id="UP000760860">
    <property type="component" value="Unassembled WGS sequence"/>
</dbReference>
<keyword evidence="1" id="KW-0233">DNA recombination</keyword>
<dbReference type="GO" id="GO:0003677">
    <property type="term" value="F:DNA binding"/>
    <property type="evidence" value="ECO:0007669"/>
    <property type="project" value="InterPro"/>
</dbReference>
<evidence type="ECO:0000313" key="4">
    <source>
        <dbReference type="EMBL" id="KAG2904928.1"/>
    </source>
</evidence>
<proteinExistence type="predicted"/>
<dbReference type="EMBL" id="RCMG01000279">
    <property type="protein sequence ID" value="KAG2857711.1"/>
    <property type="molecule type" value="Genomic_DNA"/>
</dbReference>
<dbReference type="GO" id="GO:0015074">
    <property type="term" value="P:DNA integration"/>
    <property type="evidence" value="ECO:0007669"/>
    <property type="project" value="InterPro"/>
</dbReference>
<dbReference type="EMBL" id="RCMI01000578">
    <property type="protein sequence ID" value="KAG2904928.1"/>
    <property type="molecule type" value="Genomic_DNA"/>
</dbReference>
<dbReference type="Proteomes" id="UP000735874">
    <property type="component" value="Unassembled WGS sequence"/>
</dbReference>
<dbReference type="Proteomes" id="UP000251314">
    <property type="component" value="Unassembled WGS sequence"/>
</dbReference>
<comment type="caution">
    <text evidence="7">The sequence shown here is derived from an EMBL/GenBank/DDBJ whole genome shotgun (WGS) entry which is preliminary data.</text>
</comment>
<name>A0A329SVT1_9STRA</name>
<keyword evidence="2" id="KW-0732">Signal</keyword>
<dbReference type="InterPro" id="IPR011010">
    <property type="entry name" value="DNA_brk_join_enz"/>
</dbReference>
<dbReference type="SUPFAM" id="SSF56349">
    <property type="entry name" value="DNA breaking-rejoining enzymes"/>
    <property type="match status" value="1"/>
</dbReference>
<dbReference type="Proteomes" id="UP000736787">
    <property type="component" value="Unassembled WGS sequence"/>
</dbReference>
<keyword evidence="8" id="KW-1185">Reference proteome</keyword>
<dbReference type="Proteomes" id="UP000774804">
    <property type="component" value="Unassembled WGS sequence"/>
</dbReference>
<evidence type="ECO:0000313" key="7">
    <source>
        <dbReference type="EMBL" id="RAW40760.1"/>
    </source>
</evidence>
<dbReference type="Gene3D" id="1.10.443.10">
    <property type="entry name" value="Intergrase catalytic core"/>
    <property type="match status" value="1"/>
</dbReference>
<evidence type="ECO:0008006" key="9">
    <source>
        <dbReference type="Google" id="ProtNLM"/>
    </source>
</evidence>
<evidence type="ECO:0000256" key="1">
    <source>
        <dbReference type="ARBA" id="ARBA00023172"/>
    </source>
</evidence>
<protein>
    <recommendedName>
        <fullName evidence="9">Integrase-like, catalytic domain</fullName>
    </recommendedName>
</protein>
<evidence type="ECO:0000313" key="6">
    <source>
        <dbReference type="EMBL" id="KAG3215566.1"/>
    </source>
</evidence>
<organism evidence="7 8">
    <name type="scientific">Phytophthora cactorum</name>
    <dbReference type="NCBI Taxonomy" id="29920"/>
    <lineage>
        <taxon>Eukaryota</taxon>
        <taxon>Sar</taxon>
        <taxon>Stramenopiles</taxon>
        <taxon>Oomycota</taxon>
        <taxon>Peronosporomycetes</taxon>
        <taxon>Peronosporales</taxon>
        <taxon>Peronosporaceae</taxon>
        <taxon>Phytophthora</taxon>
    </lineage>
</organism>
<dbReference type="EMBL" id="MJFZ01000042">
    <property type="protein sequence ID" value="RAW40760.1"/>
    <property type="molecule type" value="Genomic_DNA"/>
</dbReference>
<evidence type="ECO:0000313" key="5">
    <source>
        <dbReference type="EMBL" id="KAG2939521.1"/>
    </source>
</evidence>
<gene>
    <name evidence="7" type="ORF">PC110_g3023</name>
    <name evidence="3" type="ORF">PC113_g10441</name>
    <name evidence="4" type="ORF">PC115_g14789</name>
    <name evidence="5" type="ORF">PC117_g10913</name>
    <name evidence="6" type="ORF">PC129_g13555</name>
</gene>
<dbReference type="EMBL" id="RCMV01000548">
    <property type="protein sequence ID" value="KAG3215566.1"/>
    <property type="molecule type" value="Genomic_DNA"/>
</dbReference>